<protein>
    <recommendedName>
        <fullName evidence="5">Secreted protein</fullName>
    </recommendedName>
</protein>
<proteinExistence type="predicted"/>
<evidence type="ECO:0008006" key="5">
    <source>
        <dbReference type="Google" id="ProtNLM"/>
    </source>
</evidence>
<feature type="region of interest" description="Disordered" evidence="1">
    <location>
        <begin position="38"/>
        <end position="79"/>
    </location>
</feature>
<keyword evidence="4" id="KW-1185">Reference proteome</keyword>
<dbReference type="AlphaFoldDB" id="A0A1Y2ICX8"/>
<organism evidence="3 4">
    <name type="scientific">Trametes coccinea (strain BRFM310)</name>
    <name type="common">Pycnoporus coccineus</name>
    <dbReference type="NCBI Taxonomy" id="1353009"/>
    <lineage>
        <taxon>Eukaryota</taxon>
        <taxon>Fungi</taxon>
        <taxon>Dikarya</taxon>
        <taxon>Basidiomycota</taxon>
        <taxon>Agaricomycotina</taxon>
        <taxon>Agaricomycetes</taxon>
        <taxon>Polyporales</taxon>
        <taxon>Polyporaceae</taxon>
        <taxon>Trametes</taxon>
    </lineage>
</organism>
<dbReference type="Proteomes" id="UP000193067">
    <property type="component" value="Unassembled WGS sequence"/>
</dbReference>
<evidence type="ECO:0000256" key="2">
    <source>
        <dbReference type="SAM" id="SignalP"/>
    </source>
</evidence>
<feature type="compositionally biased region" description="Basic and acidic residues" evidence="1">
    <location>
        <begin position="55"/>
        <end position="67"/>
    </location>
</feature>
<dbReference type="EMBL" id="KZ084132">
    <property type="protein sequence ID" value="OSC98978.1"/>
    <property type="molecule type" value="Genomic_DNA"/>
</dbReference>
<accession>A0A1Y2ICX8</accession>
<gene>
    <name evidence="3" type="ORF">PYCCODRAFT_1438787</name>
</gene>
<evidence type="ECO:0000313" key="4">
    <source>
        <dbReference type="Proteomes" id="UP000193067"/>
    </source>
</evidence>
<feature type="signal peptide" evidence="2">
    <location>
        <begin position="1"/>
        <end position="15"/>
    </location>
</feature>
<evidence type="ECO:0000256" key="1">
    <source>
        <dbReference type="SAM" id="MobiDB-lite"/>
    </source>
</evidence>
<keyword evidence="2" id="KW-0732">Signal</keyword>
<evidence type="ECO:0000313" key="3">
    <source>
        <dbReference type="EMBL" id="OSC98978.1"/>
    </source>
</evidence>
<sequence>MNLVSLLIICRSGHALLVHLPRLPSLAAALPVWRDFTDDAISTPRPPESITSRPVSRERNVAYEPHTRPHQPRTPPLVP</sequence>
<name>A0A1Y2ICX8_TRAC3</name>
<feature type="chain" id="PRO_5013050685" description="Secreted protein" evidence="2">
    <location>
        <begin position="16"/>
        <end position="79"/>
    </location>
</feature>
<reference evidence="3 4" key="1">
    <citation type="journal article" date="2015" name="Biotechnol. Biofuels">
        <title>Enhanced degradation of softwood versus hardwood by the white-rot fungus Pycnoporus coccineus.</title>
        <authorList>
            <person name="Couturier M."/>
            <person name="Navarro D."/>
            <person name="Chevret D."/>
            <person name="Henrissat B."/>
            <person name="Piumi F."/>
            <person name="Ruiz-Duenas F.J."/>
            <person name="Martinez A.T."/>
            <person name="Grigoriev I.V."/>
            <person name="Riley R."/>
            <person name="Lipzen A."/>
            <person name="Berrin J.G."/>
            <person name="Master E.R."/>
            <person name="Rosso M.N."/>
        </authorList>
    </citation>
    <scope>NUCLEOTIDE SEQUENCE [LARGE SCALE GENOMIC DNA]</scope>
    <source>
        <strain evidence="3 4">BRFM310</strain>
    </source>
</reference>